<keyword evidence="4" id="KW-0732">Signal</keyword>
<proteinExistence type="predicted"/>
<evidence type="ECO:0000256" key="2">
    <source>
        <dbReference type="ARBA" id="ARBA00022803"/>
    </source>
</evidence>
<organism evidence="5 6">
    <name type="scientific">Gilvimarinus gilvus</name>
    <dbReference type="NCBI Taxonomy" id="3058038"/>
    <lineage>
        <taxon>Bacteria</taxon>
        <taxon>Pseudomonadati</taxon>
        <taxon>Pseudomonadota</taxon>
        <taxon>Gammaproteobacteria</taxon>
        <taxon>Cellvibrionales</taxon>
        <taxon>Cellvibrionaceae</taxon>
        <taxon>Gilvimarinus</taxon>
    </lineage>
</organism>
<dbReference type="NCBIfam" id="TIGR02521">
    <property type="entry name" value="type_IV_pilW"/>
    <property type="match status" value="1"/>
</dbReference>
<sequence length="265" mass="30000">MTGIMRTTLYFAGRALAALMLVSLLNACISTQEASKYQVDEAKALDSHVTLALKYIEGKNRESARHHLRKAMEIDPRSVEANYALAMLYQLEGEMDLADNQFEKTLRLDSSYSRARNNYGAMLFDEGHYEAAFKQFDLAAKDLDYDARPQALVNLGRTALKLGNTKKAESAFEHAARLAPAMAVVKYELAELNFAKGEYKVAKQYLDAYEQIARPAPQTLLLGIKMERVFGNSDREASYALLLKNKYPYSKEYLEYKSMLEQSEK</sequence>
<keyword evidence="6" id="KW-1185">Reference proteome</keyword>
<dbReference type="RefSeq" id="WP_302721342.1">
    <property type="nucleotide sequence ID" value="NZ_JAULRU010000264.1"/>
</dbReference>
<dbReference type="Proteomes" id="UP001273505">
    <property type="component" value="Unassembled WGS sequence"/>
</dbReference>
<feature type="repeat" description="TPR" evidence="3">
    <location>
        <begin position="79"/>
        <end position="112"/>
    </location>
</feature>
<comment type="caution">
    <text evidence="5">The sequence shown here is derived from an EMBL/GenBank/DDBJ whole genome shotgun (WGS) entry which is preliminary data.</text>
</comment>
<dbReference type="Pfam" id="PF13432">
    <property type="entry name" value="TPR_16"/>
    <property type="match status" value="2"/>
</dbReference>
<reference evidence="5 6" key="1">
    <citation type="submission" date="2023-11" db="EMBL/GenBank/DDBJ databases">
        <title>Gilvimarinus fulvus sp. nov., isolated from the surface of Kelp.</title>
        <authorList>
            <person name="Sun Y.Y."/>
            <person name="Gong Y."/>
            <person name="Du Z.J."/>
        </authorList>
    </citation>
    <scope>NUCLEOTIDE SEQUENCE [LARGE SCALE GENOMIC DNA]</scope>
    <source>
        <strain evidence="5 6">SDUM040013</strain>
    </source>
</reference>
<feature type="chain" id="PRO_5046433237" evidence="4">
    <location>
        <begin position="28"/>
        <end position="265"/>
    </location>
</feature>
<protein>
    <submittedName>
        <fullName evidence="5">Type IV pilus biogenesis/stability protein PilW</fullName>
    </submittedName>
</protein>
<name>A0ABU4RUE5_9GAMM</name>
<dbReference type="PANTHER" id="PTHR45586:SF1">
    <property type="entry name" value="LIPOPOLYSACCHARIDE ASSEMBLY PROTEIN B"/>
    <property type="match status" value="1"/>
</dbReference>
<dbReference type="EMBL" id="JAXAFO010000004">
    <property type="protein sequence ID" value="MDX6848500.1"/>
    <property type="molecule type" value="Genomic_DNA"/>
</dbReference>
<dbReference type="SUPFAM" id="SSF48452">
    <property type="entry name" value="TPR-like"/>
    <property type="match status" value="1"/>
</dbReference>
<dbReference type="InterPro" id="IPR013360">
    <property type="entry name" value="Pilus_4_PilW"/>
</dbReference>
<keyword evidence="2 3" id="KW-0802">TPR repeat</keyword>
<dbReference type="InterPro" id="IPR011990">
    <property type="entry name" value="TPR-like_helical_dom_sf"/>
</dbReference>
<dbReference type="InterPro" id="IPR051012">
    <property type="entry name" value="CellSynth/LPSAsmb/PSIAsmb"/>
</dbReference>
<evidence type="ECO:0000256" key="1">
    <source>
        <dbReference type="ARBA" id="ARBA00022737"/>
    </source>
</evidence>
<feature type="signal peptide" evidence="4">
    <location>
        <begin position="1"/>
        <end position="27"/>
    </location>
</feature>
<dbReference type="InterPro" id="IPR019734">
    <property type="entry name" value="TPR_rpt"/>
</dbReference>
<feature type="repeat" description="TPR" evidence="3">
    <location>
        <begin position="45"/>
        <end position="78"/>
    </location>
</feature>
<dbReference type="SMART" id="SM00028">
    <property type="entry name" value="TPR"/>
    <property type="match status" value="3"/>
</dbReference>
<evidence type="ECO:0000256" key="4">
    <source>
        <dbReference type="SAM" id="SignalP"/>
    </source>
</evidence>
<feature type="repeat" description="TPR" evidence="3">
    <location>
        <begin position="149"/>
        <end position="182"/>
    </location>
</feature>
<evidence type="ECO:0000313" key="6">
    <source>
        <dbReference type="Proteomes" id="UP001273505"/>
    </source>
</evidence>
<evidence type="ECO:0000313" key="5">
    <source>
        <dbReference type="EMBL" id="MDX6848500.1"/>
    </source>
</evidence>
<evidence type="ECO:0000256" key="3">
    <source>
        <dbReference type="PROSITE-ProRule" id="PRU00339"/>
    </source>
</evidence>
<dbReference type="Gene3D" id="1.25.40.10">
    <property type="entry name" value="Tetratricopeptide repeat domain"/>
    <property type="match status" value="1"/>
</dbReference>
<gene>
    <name evidence="5" type="primary">pilW</name>
    <name evidence="5" type="ORF">SCD92_03955</name>
</gene>
<dbReference type="PANTHER" id="PTHR45586">
    <property type="entry name" value="TPR REPEAT-CONTAINING PROTEIN PA4667"/>
    <property type="match status" value="1"/>
</dbReference>
<keyword evidence="1" id="KW-0677">Repeat</keyword>
<dbReference type="PROSITE" id="PS50005">
    <property type="entry name" value="TPR"/>
    <property type="match status" value="3"/>
</dbReference>
<accession>A0ABU4RUE5</accession>